<dbReference type="FunFam" id="3.30.70.330:FF:001084">
    <property type="entry name" value="50S ribosomal protein L23"/>
    <property type="match status" value="1"/>
</dbReference>
<comment type="similarity">
    <text evidence="1 7 8">Belongs to the universal ribosomal protein uL23 family.</text>
</comment>
<dbReference type="InterPro" id="IPR001014">
    <property type="entry name" value="Ribosomal_uL23_CS"/>
</dbReference>
<evidence type="ECO:0000313" key="9">
    <source>
        <dbReference type="EMBL" id="HIQ24144.1"/>
    </source>
</evidence>
<dbReference type="InterPro" id="IPR013025">
    <property type="entry name" value="Ribosomal_uL23-like"/>
</dbReference>
<evidence type="ECO:0000256" key="2">
    <source>
        <dbReference type="ARBA" id="ARBA00022730"/>
    </source>
</evidence>
<dbReference type="NCBIfam" id="TIGR03636">
    <property type="entry name" value="uL23_arch"/>
    <property type="match status" value="1"/>
</dbReference>
<evidence type="ECO:0000256" key="6">
    <source>
        <dbReference type="ARBA" id="ARBA00063905"/>
    </source>
</evidence>
<evidence type="ECO:0000256" key="8">
    <source>
        <dbReference type="RuleBase" id="RU003934"/>
    </source>
</evidence>
<dbReference type="GO" id="GO:0003735">
    <property type="term" value="F:structural constituent of ribosome"/>
    <property type="evidence" value="ECO:0007669"/>
    <property type="project" value="UniProtKB-UniRule"/>
</dbReference>
<keyword evidence="3 7" id="KW-0694">RNA-binding</keyword>
<dbReference type="Gene3D" id="3.30.70.330">
    <property type="match status" value="1"/>
</dbReference>
<dbReference type="InterPro" id="IPR019985">
    <property type="entry name" value="Ribosomal_uL23"/>
</dbReference>
<dbReference type="HAMAP" id="MF_01369_B">
    <property type="entry name" value="Ribosomal_uL23_B"/>
    <property type="match status" value="1"/>
</dbReference>
<name>A0A832ZTV9_9CREN</name>
<sequence>MSTWSIIIRPVQSEKALRLIEEQNTLTFIVDRKATKHDIRRAVEQAFGVKVEKVNTLITPRGEKKAYVKLAKEYSASDIAARLGIL</sequence>
<accession>A0A832ZTV9</accession>
<dbReference type="GO" id="GO:0019843">
    <property type="term" value="F:rRNA binding"/>
    <property type="evidence" value="ECO:0007669"/>
    <property type="project" value="UniProtKB-UniRule"/>
</dbReference>
<dbReference type="InterPro" id="IPR012678">
    <property type="entry name" value="Ribosomal_uL23/eL15/eS24_sf"/>
</dbReference>
<comment type="function">
    <text evidence="7">Binds to 23S rRNA. One of the proteins that surrounds the polypeptide exit tunnel on the outside of the ribosome.</text>
</comment>
<keyword evidence="2 7" id="KW-0699">rRNA-binding</keyword>
<keyword evidence="5 7" id="KW-0687">Ribonucleoprotein</keyword>
<gene>
    <name evidence="7" type="primary">rpl23</name>
    <name evidence="9" type="ORF">EYH50_03755</name>
</gene>
<dbReference type="PANTHER" id="PTHR11620">
    <property type="entry name" value="60S RIBOSOMAL PROTEIN L23A"/>
    <property type="match status" value="1"/>
</dbReference>
<dbReference type="HAMAP" id="MF_01369_A">
    <property type="entry name" value="Ribosomal_uL23_A"/>
    <property type="match status" value="1"/>
</dbReference>
<dbReference type="SUPFAM" id="SSF54189">
    <property type="entry name" value="Ribosomal proteins S24e, L23 and L15e"/>
    <property type="match status" value="1"/>
</dbReference>
<keyword evidence="4 7" id="KW-0689">Ribosomal protein</keyword>
<evidence type="ECO:0000313" key="10">
    <source>
        <dbReference type="Proteomes" id="UP000600071"/>
    </source>
</evidence>
<dbReference type="AlphaFoldDB" id="A0A832ZTV9"/>
<dbReference type="Proteomes" id="UP000600071">
    <property type="component" value="Unassembled WGS sequence"/>
</dbReference>
<evidence type="ECO:0000256" key="4">
    <source>
        <dbReference type="ARBA" id="ARBA00022980"/>
    </source>
</evidence>
<dbReference type="Pfam" id="PF00276">
    <property type="entry name" value="Ribosomal_L23"/>
    <property type="match status" value="1"/>
</dbReference>
<evidence type="ECO:0000256" key="1">
    <source>
        <dbReference type="ARBA" id="ARBA00006700"/>
    </source>
</evidence>
<dbReference type="EMBL" id="DQVR01000084">
    <property type="protein sequence ID" value="HIQ24144.1"/>
    <property type="molecule type" value="Genomic_DNA"/>
</dbReference>
<dbReference type="GO" id="GO:1990904">
    <property type="term" value="C:ribonucleoprotein complex"/>
    <property type="evidence" value="ECO:0007669"/>
    <property type="project" value="UniProtKB-KW"/>
</dbReference>
<dbReference type="PROSITE" id="PS00050">
    <property type="entry name" value="RIBOSOMAL_L23"/>
    <property type="match status" value="1"/>
</dbReference>
<proteinExistence type="inferred from homology"/>
<dbReference type="GO" id="GO:0005840">
    <property type="term" value="C:ribosome"/>
    <property type="evidence" value="ECO:0007669"/>
    <property type="project" value="UniProtKB-UniRule"/>
</dbReference>
<evidence type="ECO:0000256" key="3">
    <source>
        <dbReference type="ARBA" id="ARBA00022884"/>
    </source>
</evidence>
<comment type="caution">
    <text evidence="9">The sequence shown here is derived from an EMBL/GenBank/DDBJ whole genome shotgun (WGS) entry which is preliminary data.</text>
</comment>
<evidence type="ECO:0000256" key="5">
    <source>
        <dbReference type="ARBA" id="ARBA00023274"/>
    </source>
</evidence>
<dbReference type="InterPro" id="IPR012677">
    <property type="entry name" value="Nucleotide-bd_a/b_plait_sf"/>
</dbReference>
<protein>
    <recommendedName>
        <fullName evidence="7">Large ribosomal subunit protein uL23</fullName>
    </recommendedName>
</protein>
<reference evidence="9" key="1">
    <citation type="journal article" date="2020" name="ISME J.">
        <title>Gammaproteobacteria mediating utilization of methyl-, sulfur- and petroleum organic compounds in deep ocean hydrothermal plumes.</title>
        <authorList>
            <person name="Zhou Z."/>
            <person name="Liu Y."/>
            <person name="Pan J."/>
            <person name="Cron B.R."/>
            <person name="Toner B.M."/>
            <person name="Anantharaman K."/>
            <person name="Breier J.A."/>
            <person name="Dick G.J."/>
            <person name="Li M."/>
        </authorList>
    </citation>
    <scope>NUCLEOTIDE SEQUENCE</scope>
    <source>
        <strain evidence="9">SZUA-1523</strain>
    </source>
</reference>
<evidence type="ECO:0000256" key="7">
    <source>
        <dbReference type="HAMAP-Rule" id="MF_01369"/>
    </source>
</evidence>
<dbReference type="NCBIfam" id="NF011118">
    <property type="entry name" value="PRK14548.1"/>
    <property type="match status" value="1"/>
</dbReference>
<comment type="subunit">
    <text evidence="6 7">Part of the 50S ribosomal subunit. Contacts protein L29.</text>
</comment>
<dbReference type="GO" id="GO:0006412">
    <property type="term" value="P:translation"/>
    <property type="evidence" value="ECO:0007669"/>
    <property type="project" value="UniProtKB-UniRule"/>
</dbReference>
<organism evidence="9 10">
    <name type="scientific">Pyrodictium delaneyi</name>
    <dbReference type="NCBI Taxonomy" id="1273541"/>
    <lineage>
        <taxon>Archaea</taxon>
        <taxon>Thermoproteota</taxon>
        <taxon>Thermoprotei</taxon>
        <taxon>Desulfurococcales</taxon>
        <taxon>Pyrodictiaceae</taxon>
        <taxon>Pyrodictium</taxon>
    </lineage>
</organism>